<reference evidence="2 3" key="1">
    <citation type="submission" date="2023-10" db="EMBL/GenBank/DDBJ databases">
        <title>Chromosome-scale genome assembly provides insights into flower coloration mechanisms of Canna indica.</title>
        <authorList>
            <person name="Li C."/>
        </authorList>
    </citation>
    <scope>NUCLEOTIDE SEQUENCE [LARGE SCALE GENOMIC DNA]</scope>
    <source>
        <tissue evidence="2">Flower</tissue>
    </source>
</reference>
<dbReference type="AlphaFoldDB" id="A0AAQ3JZ52"/>
<organism evidence="2 3">
    <name type="scientific">Canna indica</name>
    <name type="common">Indian-shot</name>
    <dbReference type="NCBI Taxonomy" id="4628"/>
    <lineage>
        <taxon>Eukaryota</taxon>
        <taxon>Viridiplantae</taxon>
        <taxon>Streptophyta</taxon>
        <taxon>Embryophyta</taxon>
        <taxon>Tracheophyta</taxon>
        <taxon>Spermatophyta</taxon>
        <taxon>Magnoliopsida</taxon>
        <taxon>Liliopsida</taxon>
        <taxon>Zingiberales</taxon>
        <taxon>Cannaceae</taxon>
        <taxon>Canna</taxon>
    </lineage>
</organism>
<accession>A0AAQ3JZ52</accession>
<evidence type="ECO:0000313" key="3">
    <source>
        <dbReference type="Proteomes" id="UP001327560"/>
    </source>
</evidence>
<proteinExistence type="predicted"/>
<sequence>MGGCASSPKEADGSNTVAPPAEPEVAPVAVEEGGAPIDEVKSEEPSVDISEPAAAGEAKEEEESKKEDGEGKEIAVAGDDKIKQTLVAAEEHPLQ</sequence>
<dbReference type="Proteomes" id="UP001327560">
    <property type="component" value="Chromosome 2"/>
</dbReference>
<evidence type="ECO:0000313" key="2">
    <source>
        <dbReference type="EMBL" id="WOK98958.1"/>
    </source>
</evidence>
<feature type="region of interest" description="Disordered" evidence="1">
    <location>
        <begin position="1"/>
        <end position="95"/>
    </location>
</feature>
<name>A0AAQ3JZ52_9LILI</name>
<dbReference type="EMBL" id="CP136891">
    <property type="protein sequence ID" value="WOK98958.1"/>
    <property type="molecule type" value="Genomic_DNA"/>
</dbReference>
<evidence type="ECO:0000256" key="1">
    <source>
        <dbReference type="SAM" id="MobiDB-lite"/>
    </source>
</evidence>
<protein>
    <submittedName>
        <fullName evidence="2">Uncharacterized protein</fullName>
    </submittedName>
</protein>
<feature type="compositionally biased region" description="Low complexity" evidence="1">
    <location>
        <begin position="17"/>
        <end position="32"/>
    </location>
</feature>
<gene>
    <name evidence="2" type="ORF">Cni_G07670</name>
</gene>
<keyword evidence="3" id="KW-1185">Reference proteome</keyword>
<feature type="compositionally biased region" description="Basic and acidic residues" evidence="1">
    <location>
        <begin position="62"/>
        <end position="95"/>
    </location>
</feature>